<dbReference type="Proteomes" id="UP000279962">
    <property type="component" value="Chromosome"/>
</dbReference>
<dbReference type="RefSeq" id="WP_087553005.1">
    <property type="nucleotide sequence ID" value="NZ_CP033133.1"/>
</dbReference>
<protein>
    <recommendedName>
        <fullName evidence="3">Tetratricopeptide repeat protein</fullName>
    </recommendedName>
</protein>
<accession>A0A3G2SYR6</accession>
<dbReference type="InterPro" id="IPR011990">
    <property type="entry name" value="TPR-like_helical_dom_sf"/>
</dbReference>
<reference evidence="1 2" key="1">
    <citation type="submission" date="2018-10" db="EMBL/GenBank/DDBJ databases">
        <title>The complete genome of Acinetobacter wuhouensis strain WCHAW010062.</title>
        <authorList>
            <person name="Hu Y."/>
            <person name="Long H."/>
            <person name="Feng Y."/>
            <person name="Zong Z."/>
        </authorList>
    </citation>
    <scope>NUCLEOTIDE SEQUENCE [LARGE SCALE GENOMIC DNA]</scope>
    <source>
        <strain evidence="1 2">WCHAW010062</strain>
    </source>
</reference>
<organism evidence="1 2">
    <name type="scientific">Acinetobacter wuhouensis</name>
    <dbReference type="NCBI Taxonomy" id="1879050"/>
    <lineage>
        <taxon>Bacteria</taxon>
        <taxon>Pseudomonadati</taxon>
        <taxon>Pseudomonadota</taxon>
        <taxon>Gammaproteobacteria</taxon>
        <taxon>Moraxellales</taxon>
        <taxon>Moraxellaceae</taxon>
        <taxon>Acinetobacter</taxon>
    </lineage>
</organism>
<evidence type="ECO:0000313" key="1">
    <source>
        <dbReference type="EMBL" id="AYO53043.1"/>
    </source>
</evidence>
<dbReference type="EMBL" id="CP033133">
    <property type="protein sequence ID" value="AYO53043.1"/>
    <property type="molecule type" value="Genomic_DNA"/>
</dbReference>
<gene>
    <name evidence="1" type="ORF">CDG68_04885</name>
</gene>
<dbReference type="AlphaFoldDB" id="A0A3G2SYR6"/>
<proteinExistence type="predicted"/>
<evidence type="ECO:0000313" key="2">
    <source>
        <dbReference type="Proteomes" id="UP000279962"/>
    </source>
</evidence>
<dbReference type="SUPFAM" id="SSF48452">
    <property type="entry name" value="TPR-like"/>
    <property type="match status" value="1"/>
</dbReference>
<dbReference type="Gene3D" id="1.25.40.10">
    <property type="entry name" value="Tetratricopeptide repeat domain"/>
    <property type="match status" value="1"/>
</dbReference>
<sequence length="408" mass="47411">MKKTTKFNSPLFSNLNVGEKIKDLKLNGRYNEAIELLKKPNTFYSSKDINLEISDCYFEIKEYALAKEYILKSITVNGETLYLLGKLSSIHYLLNDFENFLKVGNQLLSLNDTQDFLEIHTKPEPISNDKTKNIISFSIYGDSPRYCETAILNTIEAKNLYPNWTCRFYVDHSVPQEVLDRLVANGAELHFVSDEVKKMIHGTMWRFLVIDDENIDRFIIRDADSIVSTREQYAVNEWLESDKAFHIMRDGYTHTDIILAGMWGGVTGIIKDIKSQILKYNKTCQSKLYFGQDQHFLRDVIWKQIKGSVLHHDSQFNYENTVKFPDHPQQENGHENRPNFHVGWDTTSEFSIPSNKKNGEKFSWAIVDKENHVICKYTSTVKANKFTFVVPIPYLEKLNSKDWSVQVI</sequence>
<name>A0A3G2SYR6_9GAMM</name>
<evidence type="ECO:0008006" key="3">
    <source>
        <dbReference type="Google" id="ProtNLM"/>
    </source>
</evidence>